<sequence length="55" mass="6585">VPVHFKYVRVFVKIKTDEIETKLNRLITMVEKYCPVDSLFKAAIPDYKIIWERIS</sequence>
<name>A0A381QUR1_9ZZZZ</name>
<organism evidence="1">
    <name type="scientific">marine metagenome</name>
    <dbReference type="NCBI Taxonomy" id="408172"/>
    <lineage>
        <taxon>unclassified sequences</taxon>
        <taxon>metagenomes</taxon>
        <taxon>ecological metagenomes</taxon>
    </lineage>
</organism>
<evidence type="ECO:0000313" key="1">
    <source>
        <dbReference type="EMBL" id="SUZ82319.1"/>
    </source>
</evidence>
<dbReference type="Gene3D" id="3.30.300.20">
    <property type="match status" value="1"/>
</dbReference>
<dbReference type="AlphaFoldDB" id="A0A381QUR1"/>
<accession>A0A381QUR1</accession>
<proteinExistence type="predicted"/>
<evidence type="ECO:0008006" key="2">
    <source>
        <dbReference type="Google" id="ProtNLM"/>
    </source>
</evidence>
<feature type="non-terminal residue" evidence="1">
    <location>
        <position position="1"/>
    </location>
</feature>
<protein>
    <recommendedName>
        <fullName evidence="2">OsmC family protein</fullName>
    </recommendedName>
</protein>
<dbReference type="EMBL" id="UINC01001502">
    <property type="protein sequence ID" value="SUZ82319.1"/>
    <property type="molecule type" value="Genomic_DNA"/>
</dbReference>
<reference evidence="1" key="1">
    <citation type="submission" date="2018-05" db="EMBL/GenBank/DDBJ databases">
        <authorList>
            <person name="Lanie J.A."/>
            <person name="Ng W.-L."/>
            <person name="Kazmierczak K.M."/>
            <person name="Andrzejewski T.M."/>
            <person name="Davidsen T.M."/>
            <person name="Wayne K.J."/>
            <person name="Tettelin H."/>
            <person name="Glass J.I."/>
            <person name="Rusch D."/>
            <person name="Podicherti R."/>
            <person name="Tsui H.-C.T."/>
            <person name="Winkler M.E."/>
        </authorList>
    </citation>
    <scope>NUCLEOTIDE SEQUENCE</scope>
</reference>
<dbReference type="InterPro" id="IPR015946">
    <property type="entry name" value="KH_dom-like_a/b"/>
</dbReference>
<dbReference type="SUPFAM" id="SSF82784">
    <property type="entry name" value="OsmC-like"/>
    <property type="match status" value="1"/>
</dbReference>
<gene>
    <name evidence="1" type="ORF">METZ01_LOCUS35173</name>
</gene>
<dbReference type="InterPro" id="IPR036102">
    <property type="entry name" value="OsmC/Ohrsf"/>
</dbReference>